<protein>
    <submittedName>
        <fullName evidence="1">Uncharacterized protein</fullName>
    </submittedName>
</protein>
<dbReference type="RefSeq" id="WP_144247643.1">
    <property type="nucleotide sequence ID" value="NZ_VLPK01000001.1"/>
</dbReference>
<reference evidence="1 2" key="1">
    <citation type="submission" date="2019-07" db="EMBL/GenBank/DDBJ databases">
        <authorList>
            <person name="Huq M.A."/>
        </authorList>
    </citation>
    <scope>NUCLEOTIDE SEQUENCE [LARGE SCALE GENOMIC DNA]</scope>
    <source>
        <strain evidence="1 2">MAH-19</strain>
    </source>
</reference>
<dbReference type="AlphaFoldDB" id="A0A556MWA2"/>
<evidence type="ECO:0000313" key="1">
    <source>
        <dbReference type="EMBL" id="TSJ44079.1"/>
    </source>
</evidence>
<evidence type="ECO:0000313" key="2">
    <source>
        <dbReference type="Proteomes" id="UP000318733"/>
    </source>
</evidence>
<organism evidence="1 2">
    <name type="scientific">Mucilaginibacter corticis</name>
    <dbReference type="NCBI Taxonomy" id="2597670"/>
    <lineage>
        <taxon>Bacteria</taxon>
        <taxon>Pseudomonadati</taxon>
        <taxon>Bacteroidota</taxon>
        <taxon>Sphingobacteriia</taxon>
        <taxon>Sphingobacteriales</taxon>
        <taxon>Sphingobacteriaceae</taxon>
        <taxon>Mucilaginibacter</taxon>
    </lineage>
</organism>
<accession>A0A556MWA2</accession>
<sequence length="239" mass="24797">MKTDDSNAGLTQDQAVDLAVSSMAGSTYGFASVANSEASSAISMNNISTDGGKTINAIDPNTLYQKCGTTVADSLASAGTANSITYSSLYKFARTLNCTADNIGTNVVDNITFKGSFTAPKLKSTDYGTSKITITGLASTATQYTVSGTYNRIGSFTTLGGQKYYGTSNVTLTSSNVLFTKPGGILISGTASAVITGSSNYGKFSYKGIFKFIGGNKATLTMGTLVYNIDLVTGYYAQQ</sequence>
<gene>
    <name evidence="1" type="ORF">FO440_07860</name>
</gene>
<comment type="caution">
    <text evidence="1">The sequence shown here is derived from an EMBL/GenBank/DDBJ whole genome shotgun (WGS) entry which is preliminary data.</text>
</comment>
<dbReference type="EMBL" id="VLPK01000001">
    <property type="protein sequence ID" value="TSJ44079.1"/>
    <property type="molecule type" value="Genomic_DNA"/>
</dbReference>
<dbReference type="OrthoDB" id="977243at2"/>
<keyword evidence="2" id="KW-1185">Reference proteome</keyword>
<name>A0A556MWA2_9SPHI</name>
<dbReference type="Proteomes" id="UP000318733">
    <property type="component" value="Unassembled WGS sequence"/>
</dbReference>
<proteinExistence type="predicted"/>